<dbReference type="EC" id="2.7.11.1" evidence="1"/>
<evidence type="ECO:0000256" key="1">
    <source>
        <dbReference type="ARBA" id="ARBA00012513"/>
    </source>
</evidence>
<keyword evidence="2" id="KW-0175">Coiled coil</keyword>
<comment type="caution">
    <text evidence="4">The sequence shown here is derived from an EMBL/GenBank/DDBJ whole genome shotgun (WGS) entry which is preliminary data.</text>
</comment>
<keyword evidence="5" id="KW-1185">Reference proteome</keyword>
<dbReference type="Gene3D" id="1.10.510.10">
    <property type="entry name" value="Transferase(Phosphotransferase) domain 1"/>
    <property type="match status" value="1"/>
</dbReference>
<feature type="domain" description="Protein kinase" evidence="3">
    <location>
        <begin position="103"/>
        <end position="386"/>
    </location>
</feature>
<name>A0AB34JHQ7_PRYPA</name>
<dbReference type="InterPro" id="IPR008271">
    <property type="entry name" value="Ser/Thr_kinase_AS"/>
</dbReference>
<dbReference type="PROSITE" id="PS50011">
    <property type="entry name" value="PROTEIN_KINASE_DOM"/>
    <property type="match status" value="1"/>
</dbReference>
<dbReference type="Gene3D" id="6.10.280.50">
    <property type="match status" value="1"/>
</dbReference>
<dbReference type="InterPro" id="IPR050235">
    <property type="entry name" value="CK1_Ser-Thr_kinase"/>
</dbReference>
<evidence type="ECO:0000256" key="2">
    <source>
        <dbReference type="SAM" id="Coils"/>
    </source>
</evidence>
<dbReference type="GO" id="GO:0005524">
    <property type="term" value="F:ATP binding"/>
    <property type="evidence" value="ECO:0007669"/>
    <property type="project" value="InterPro"/>
</dbReference>
<dbReference type="SMART" id="SM00220">
    <property type="entry name" value="S_TKc"/>
    <property type="match status" value="1"/>
</dbReference>
<dbReference type="PROSITE" id="PS00108">
    <property type="entry name" value="PROTEIN_KINASE_ST"/>
    <property type="match status" value="1"/>
</dbReference>
<proteinExistence type="predicted"/>
<dbReference type="InterPro" id="IPR011009">
    <property type="entry name" value="Kinase-like_dom_sf"/>
</dbReference>
<dbReference type="InterPro" id="IPR038444">
    <property type="entry name" value="DUF465_sf"/>
</dbReference>
<evidence type="ECO:0000313" key="5">
    <source>
        <dbReference type="Proteomes" id="UP001515480"/>
    </source>
</evidence>
<gene>
    <name evidence="4" type="ORF">AB1Y20_022072</name>
</gene>
<protein>
    <recommendedName>
        <fullName evidence="1">non-specific serine/threonine protein kinase</fullName>
        <ecNumber evidence="1">2.7.11.1</ecNumber>
    </recommendedName>
</protein>
<feature type="coiled-coil region" evidence="2">
    <location>
        <begin position="42"/>
        <end position="69"/>
    </location>
</feature>
<dbReference type="Pfam" id="PF04325">
    <property type="entry name" value="DUF465"/>
    <property type="match status" value="1"/>
</dbReference>
<dbReference type="InterPro" id="IPR000719">
    <property type="entry name" value="Prot_kinase_dom"/>
</dbReference>
<dbReference type="EMBL" id="JBGBPQ010000008">
    <property type="protein sequence ID" value="KAL1520493.1"/>
    <property type="molecule type" value="Genomic_DNA"/>
</dbReference>
<accession>A0AB34JHQ7</accession>
<dbReference type="SUPFAM" id="SSF56112">
    <property type="entry name" value="Protein kinase-like (PK-like)"/>
    <property type="match status" value="1"/>
</dbReference>
<dbReference type="GO" id="GO:0004674">
    <property type="term" value="F:protein serine/threonine kinase activity"/>
    <property type="evidence" value="ECO:0007669"/>
    <property type="project" value="UniProtKB-EC"/>
</dbReference>
<evidence type="ECO:0000313" key="4">
    <source>
        <dbReference type="EMBL" id="KAL1520493.1"/>
    </source>
</evidence>
<reference evidence="4 5" key="1">
    <citation type="journal article" date="2024" name="Science">
        <title>Giant polyketide synthase enzymes in the biosynthesis of giant marine polyether toxins.</title>
        <authorList>
            <person name="Fallon T.R."/>
            <person name="Shende V.V."/>
            <person name="Wierzbicki I.H."/>
            <person name="Pendleton A.L."/>
            <person name="Watervoot N.F."/>
            <person name="Auber R.P."/>
            <person name="Gonzalez D.J."/>
            <person name="Wisecaver J.H."/>
            <person name="Moore B.S."/>
        </authorList>
    </citation>
    <scope>NUCLEOTIDE SEQUENCE [LARGE SCALE GENOMIC DNA]</scope>
    <source>
        <strain evidence="4 5">12B1</strain>
    </source>
</reference>
<evidence type="ECO:0000259" key="3">
    <source>
        <dbReference type="PROSITE" id="PS50011"/>
    </source>
</evidence>
<organism evidence="4 5">
    <name type="scientific">Prymnesium parvum</name>
    <name type="common">Toxic golden alga</name>
    <dbReference type="NCBI Taxonomy" id="97485"/>
    <lineage>
        <taxon>Eukaryota</taxon>
        <taxon>Haptista</taxon>
        <taxon>Haptophyta</taxon>
        <taxon>Prymnesiophyceae</taxon>
        <taxon>Prymnesiales</taxon>
        <taxon>Prymnesiaceae</taxon>
        <taxon>Prymnesium</taxon>
    </lineage>
</organism>
<dbReference type="Proteomes" id="UP001515480">
    <property type="component" value="Unassembled WGS sequence"/>
</dbReference>
<sequence length="447" mass="47576">MLHLPSASSSPAAFSILRSGSHSTPAEVVGPRRVVRAAAPAAHRLERQLAAARAEHRALSAQVHRLDRAAYPSAEARLLKKRRLREKDRISALLGALRAAREAAGAWELGRGGCGKVVLGRAIGGGGGGGGLVAVKLQPRGELSLQREARVLHALRGKGRCFPRRLHFGRQRLAGEAAEVLVMELLGPSLEQLWWATSGGTTLSPTCVLLLGVQMLSSLRRLHATGYVHNDVKPSNFCLGLSGPAARRVHLVDFGLCTARGEHLHAKGTPLFSSADAQSGRPPVGADDVESLVYVLVYLARGTLPWEEESHKTALAITGGKESASLTRTKRGTSRRALVDGLPWPLACTISTLAREVARARGVPSEEAEGVGLDYSACTRALHRGLVYTVRRDKRRIRSRSGGSVTVGGVPRSGFDWTDQGISWRPGGEIVDADGATLRRAGSSSQA</sequence>
<dbReference type="Pfam" id="PF00069">
    <property type="entry name" value="Pkinase"/>
    <property type="match status" value="1"/>
</dbReference>
<dbReference type="PANTHER" id="PTHR11909">
    <property type="entry name" value="CASEIN KINASE-RELATED"/>
    <property type="match status" value="1"/>
</dbReference>
<dbReference type="InterPro" id="IPR007420">
    <property type="entry name" value="DUF465"/>
</dbReference>
<dbReference type="AlphaFoldDB" id="A0AB34JHQ7"/>